<dbReference type="PRINTS" id="PR01640">
    <property type="entry name" value="PROFILINPLNT"/>
</dbReference>
<evidence type="ECO:0000256" key="6">
    <source>
        <dbReference type="ARBA" id="ARBA00025549"/>
    </source>
</evidence>
<proteinExistence type="inferred from homology"/>
<dbReference type="PANTHER" id="PTHR11604:SF0">
    <property type="entry name" value="PROFILIN"/>
    <property type="match status" value="1"/>
</dbReference>
<keyword evidence="4 7" id="KW-0009">Actin-binding</keyword>
<dbReference type="InterPro" id="IPR005455">
    <property type="entry name" value="PFN_euk"/>
</dbReference>
<name>D3B642_HETP5</name>
<evidence type="ECO:0000256" key="2">
    <source>
        <dbReference type="ARBA" id="ARBA00010058"/>
    </source>
</evidence>
<dbReference type="InterPro" id="IPR027310">
    <property type="entry name" value="Profilin_CS"/>
</dbReference>
<evidence type="ECO:0000313" key="9">
    <source>
        <dbReference type="Proteomes" id="UP000001396"/>
    </source>
</evidence>
<dbReference type="AlphaFoldDB" id="D3B642"/>
<dbReference type="PRINTS" id="PR00392">
    <property type="entry name" value="PROFILIN"/>
</dbReference>
<dbReference type="InterPro" id="IPR048278">
    <property type="entry name" value="PFN"/>
</dbReference>
<dbReference type="OMA" id="YICLYAE"/>
<dbReference type="CDD" id="cd00148">
    <property type="entry name" value="PROF"/>
    <property type="match status" value="1"/>
</dbReference>
<dbReference type="PROSITE" id="PS00414">
    <property type="entry name" value="PROFILIN"/>
    <property type="match status" value="1"/>
</dbReference>
<keyword evidence="5" id="KW-0206">Cytoskeleton</keyword>
<dbReference type="Pfam" id="PF00235">
    <property type="entry name" value="Profilin"/>
    <property type="match status" value="1"/>
</dbReference>
<organism evidence="8 9">
    <name type="scientific">Heterostelium pallidum (strain ATCC 26659 / Pp 5 / PN500)</name>
    <name type="common">Cellular slime mold</name>
    <name type="synonym">Polysphondylium pallidum</name>
    <dbReference type="NCBI Taxonomy" id="670386"/>
    <lineage>
        <taxon>Eukaryota</taxon>
        <taxon>Amoebozoa</taxon>
        <taxon>Evosea</taxon>
        <taxon>Eumycetozoa</taxon>
        <taxon>Dictyostelia</taxon>
        <taxon>Acytosteliales</taxon>
        <taxon>Acytosteliaceae</taxon>
        <taxon>Heterostelium</taxon>
    </lineage>
</organism>
<accession>D3B642</accession>
<evidence type="ECO:0000256" key="5">
    <source>
        <dbReference type="ARBA" id="ARBA00023212"/>
    </source>
</evidence>
<dbReference type="InterPro" id="IPR036140">
    <property type="entry name" value="PFN_sf"/>
</dbReference>
<dbReference type="EMBL" id="ADBJ01000017">
    <property type="protein sequence ID" value="EFA83340.1"/>
    <property type="molecule type" value="Genomic_DNA"/>
</dbReference>
<dbReference type="GO" id="GO:0005938">
    <property type="term" value="C:cell cortex"/>
    <property type="evidence" value="ECO:0007669"/>
    <property type="project" value="TreeGrafter"/>
</dbReference>
<dbReference type="GO" id="GO:0003785">
    <property type="term" value="F:actin monomer binding"/>
    <property type="evidence" value="ECO:0007669"/>
    <property type="project" value="TreeGrafter"/>
</dbReference>
<comment type="subcellular location">
    <subcellularLocation>
        <location evidence="1">Cytoplasm</location>
        <location evidence="1">Cytoskeleton</location>
    </subcellularLocation>
</comment>
<evidence type="ECO:0000256" key="1">
    <source>
        <dbReference type="ARBA" id="ARBA00004245"/>
    </source>
</evidence>
<keyword evidence="9" id="KW-1185">Reference proteome</keyword>
<evidence type="ECO:0000313" key="8">
    <source>
        <dbReference type="EMBL" id="EFA83340.1"/>
    </source>
</evidence>
<keyword evidence="3" id="KW-0963">Cytoplasm</keyword>
<dbReference type="GO" id="GO:0030838">
    <property type="term" value="P:positive regulation of actin filament polymerization"/>
    <property type="evidence" value="ECO:0007669"/>
    <property type="project" value="UniProtKB-ARBA"/>
</dbReference>
<dbReference type="SUPFAM" id="SSF55770">
    <property type="entry name" value="Profilin (actin-binding protein)"/>
    <property type="match status" value="1"/>
</dbReference>
<dbReference type="SMART" id="SM00392">
    <property type="entry name" value="PROF"/>
    <property type="match status" value="1"/>
</dbReference>
<comment type="similarity">
    <text evidence="2 7">Belongs to the profilin family.</text>
</comment>
<dbReference type="GeneID" id="31359620"/>
<dbReference type="STRING" id="670386.D3B642"/>
<protein>
    <recommendedName>
        <fullName evidence="7">Profilin</fullName>
    </recommendedName>
</protein>
<dbReference type="PANTHER" id="PTHR11604">
    <property type="entry name" value="PROFILIN"/>
    <property type="match status" value="1"/>
</dbReference>
<dbReference type="GO" id="GO:0005856">
    <property type="term" value="C:cytoskeleton"/>
    <property type="evidence" value="ECO:0007669"/>
    <property type="project" value="UniProtKB-SubCell"/>
</dbReference>
<dbReference type="Proteomes" id="UP000001396">
    <property type="component" value="Unassembled WGS sequence"/>
</dbReference>
<dbReference type="FunFam" id="3.30.450.30:FF:000001">
    <property type="entry name" value="Profilin"/>
    <property type="match status" value="1"/>
</dbReference>
<comment type="caution">
    <text evidence="8">The sequence shown here is derived from an EMBL/GenBank/DDBJ whole genome shotgun (WGS) entry which is preliminary data.</text>
</comment>
<dbReference type="Gene3D" id="3.30.450.30">
    <property type="entry name" value="Dynein light chain 2a, cytoplasmic"/>
    <property type="match status" value="1"/>
</dbReference>
<dbReference type="InParanoid" id="D3B642"/>
<gene>
    <name evidence="8" type="primary">proB</name>
    <name evidence="8" type="ORF">PPL_04133</name>
</gene>
<comment type="function">
    <text evidence="6">Binds to actin and affects the structure of the cytoskeleton. At high concentrations, profilin prevents the polymerization of actin, whereas it enhances it at low concentrations. By binding to PIP2, it inhibits the formation of IP3 and DG.</text>
</comment>
<sequence>MSWQQYVDTNLIGSKNLARAAIIGHDGNNWASSTPKLVSQTDGKALSDLFKKPNEALEKGIMLDGIKYMGIKANERSIYGKKGSTGLVCVKTLKSILVGYYNETQQPGNATNTIEKLADYLIENGF</sequence>
<evidence type="ECO:0000256" key="7">
    <source>
        <dbReference type="RuleBase" id="RU003909"/>
    </source>
</evidence>
<dbReference type="RefSeq" id="XP_020435457.1">
    <property type="nucleotide sequence ID" value="XM_020575043.1"/>
</dbReference>
<reference evidence="8 9" key="1">
    <citation type="journal article" date="2011" name="Genome Res.">
        <title>Phylogeny-wide analysis of social amoeba genomes highlights ancient origins for complex intercellular communication.</title>
        <authorList>
            <person name="Heidel A.J."/>
            <person name="Lawal H.M."/>
            <person name="Felder M."/>
            <person name="Schilde C."/>
            <person name="Helps N.R."/>
            <person name="Tunggal B."/>
            <person name="Rivero F."/>
            <person name="John U."/>
            <person name="Schleicher M."/>
            <person name="Eichinger L."/>
            <person name="Platzer M."/>
            <person name="Noegel A.A."/>
            <person name="Schaap P."/>
            <person name="Gloeckner G."/>
        </authorList>
    </citation>
    <scope>NUCLEOTIDE SEQUENCE [LARGE SCALE GENOMIC DNA]</scope>
    <source>
        <strain evidence="9">ATCC 26659 / Pp 5 / PN500</strain>
    </source>
</reference>
<dbReference type="GO" id="GO:0045010">
    <property type="term" value="P:actin nucleation"/>
    <property type="evidence" value="ECO:0007669"/>
    <property type="project" value="UniProtKB-ARBA"/>
</dbReference>
<evidence type="ECO:0000256" key="3">
    <source>
        <dbReference type="ARBA" id="ARBA00022490"/>
    </source>
</evidence>
<evidence type="ECO:0000256" key="4">
    <source>
        <dbReference type="ARBA" id="ARBA00023203"/>
    </source>
</evidence>
<dbReference type="GO" id="GO:0030837">
    <property type="term" value="P:negative regulation of actin filament polymerization"/>
    <property type="evidence" value="ECO:0007669"/>
    <property type="project" value="UniProtKB-ARBA"/>
</dbReference>